<dbReference type="Proteomes" id="UP001206128">
    <property type="component" value="Unassembled WGS sequence"/>
</dbReference>
<accession>A0AAE3KDS1</accession>
<proteinExistence type="predicted"/>
<gene>
    <name evidence="1" type="ORF">LX83_001246</name>
</gene>
<comment type="caution">
    <text evidence="1">The sequence shown here is derived from an EMBL/GenBank/DDBJ whole genome shotgun (WGS) entry which is preliminary data.</text>
</comment>
<organism evidence="1 2">
    <name type="scientific">Goodfellowiella coeruleoviolacea</name>
    <dbReference type="NCBI Taxonomy" id="334858"/>
    <lineage>
        <taxon>Bacteria</taxon>
        <taxon>Bacillati</taxon>
        <taxon>Actinomycetota</taxon>
        <taxon>Actinomycetes</taxon>
        <taxon>Pseudonocardiales</taxon>
        <taxon>Pseudonocardiaceae</taxon>
        <taxon>Goodfellowiella</taxon>
    </lineage>
</organism>
<dbReference type="EMBL" id="JAMTCK010000003">
    <property type="protein sequence ID" value="MCP2164406.1"/>
    <property type="molecule type" value="Genomic_DNA"/>
</dbReference>
<evidence type="ECO:0000313" key="2">
    <source>
        <dbReference type="Proteomes" id="UP001206128"/>
    </source>
</evidence>
<name>A0AAE3KDS1_9PSEU</name>
<reference evidence="1" key="1">
    <citation type="submission" date="2022-06" db="EMBL/GenBank/DDBJ databases">
        <title>Genomic Encyclopedia of Archaeal and Bacterial Type Strains, Phase II (KMG-II): from individual species to whole genera.</title>
        <authorList>
            <person name="Goeker M."/>
        </authorList>
    </citation>
    <scope>NUCLEOTIDE SEQUENCE</scope>
    <source>
        <strain evidence="1">DSM 43935</strain>
    </source>
</reference>
<keyword evidence="2" id="KW-1185">Reference proteome</keyword>
<protein>
    <submittedName>
        <fullName evidence="1">Uncharacterized protein</fullName>
    </submittedName>
</protein>
<sequence length="84" mass="8713">MAVPGGLVAGDWRTGGAVASSADVIARIRQVLDLAEQNAKDLDSVQERAREVSEILLVVGEGSSRSDFSAAAVLFDRLAEGTAV</sequence>
<dbReference type="AlphaFoldDB" id="A0AAE3KDS1"/>
<evidence type="ECO:0000313" key="1">
    <source>
        <dbReference type="EMBL" id="MCP2164406.1"/>
    </source>
</evidence>